<evidence type="ECO:0000256" key="5">
    <source>
        <dbReference type="ARBA" id="ARBA00022679"/>
    </source>
</evidence>
<dbReference type="InterPro" id="IPR036890">
    <property type="entry name" value="HATPase_C_sf"/>
</dbReference>
<name>A0ABS4EC48_9FIRM</name>
<keyword evidence="9" id="KW-0472">Membrane</keyword>
<dbReference type="PANTHER" id="PTHR45453:SF1">
    <property type="entry name" value="PHOSPHATE REGULON SENSOR PROTEIN PHOR"/>
    <property type="match status" value="1"/>
</dbReference>
<dbReference type="InterPro" id="IPR036097">
    <property type="entry name" value="HisK_dim/P_sf"/>
</dbReference>
<dbReference type="SMART" id="SM00388">
    <property type="entry name" value="HisKA"/>
    <property type="match status" value="1"/>
</dbReference>
<keyword evidence="13" id="KW-1185">Reference proteome</keyword>
<dbReference type="Gene3D" id="3.30.565.10">
    <property type="entry name" value="Histidine kinase-like ATPase, C-terminal domain"/>
    <property type="match status" value="1"/>
</dbReference>
<dbReference type="Pfam" id="PF00672">
    <property type="entry name" value="HAMP"/>
    <property type="match status" value="1"/>
</dbReference>
<evidence type="ECO:0000256" key="6">
    <source>
        <dbReference type="ARBA" id="ARBA00022777"/>
    </source>
</evidence>
<dbReference type="InterPro" id="IPR003661">
    <property type="entry name" value="HisK_dim/P_dom"/>
</dbReference>
<keyword evidence="4" id="KW-0597">Phosphoprotein</keyword>
<evidence type="ECO:0000256" key="9">
    <source>
        <dbReference type="SAM" id="Phobius"/>
    </source>
</evidence>
<dbReference type="Proteomes" id="UP000767291">
    <property type="component" value="Unassembled WGS sequence"/>
</dbReference>
<evidence type="ECO:0000256" key="1">
    <source>
        <dbReference type="ARBA" id="ARBA00000085"/>
    </source>
</evidence>
<dbReference type="Gene3D" id="6.10.340.10">
    <property type="match status" value="1"/>
</dbReference>
<reference evidence="12 13" key="1">
    <citation type="submission" date="2021-03" db="EMBL/GenBank/DDBJ databases">
        <title>Genomic Encyclopedia of Type Strains, Phase IV (KMG-IV): sequencing the most valuable type-strain genomes for metagenomic binning, comparative biology and taxonomic classification.</title>
        <authorList>
            <person name="Goeker M."/>
        </authorList>
    </citation>
    <scope>NUCLEOTIDE SEQUENCE [LARGE SCALE GENOMIC DNA]</scope>
    <source>
        <strain evidence="12 13">DSM 1289</strain>
    </source>
</reference>
<evidence type="ECO:0000256" key="2">
    <source>
        <dbReference type="ARBA" id="ARBA00004370"/>
    </source>
</evidence>
<feature type="transmembrane region" description="Helical" evidence="9">
    <location>
        <begin position="14"/>
        <end position="33"/>
    </location>
</feature>
<feature type="domain" description="Histidine kinase" evidence="10">
    <location>
        <begin position="255"/>
        <end position="468"/>
    </location>
</feature>
<dbReference type="InterPro" id="IPR003660">
    <property type="entry name" value="HAMP_dom"/>
</dbReference>
<evidence type="ECO:0000313" key="13">
    <source>
        <dbReference type="Proteomes" id="UP000767291"/>
    </source>
</evidence>
<gene>
    <name evidence="12" type="ORF">J2Z43_001899</name>
</gene>
<dbReference type="PANTHER" id="PTHR45453">
    <property type="entry name" value="PHOSPHATE REGULON SENSOR PROTEIN PHOR"/>
    <property type="match status" value="1"/>
</dbReference>
<dbReference type="RefSeq" id="WP_209456929.1">
    <property type="nucleotide sequence ID" value="NZ_BAAACS010000011.1"/>
</dbReference>
<evidence type="ECO:0000259" key="11">
    <source>
        <dbReference type="PROSITE" id="PS50885"/>
    </source>
</evidence>
<keyword evidence="9" id="KW-0812">Transmembrane</keyword>
<keyword evidence="5" id="KW-0808">Transferase</keyword>
<dbReference type="InterPro" id="IPR050351">
    <property type="entry name" value="BphY/WalK/GraS-like"/>
</dbReference>
<dbReference type="Pfam" id="PF00512">
    <property type="entry name" value="HisKA"/>
    <property type="match status" value="1"/>
</dbReference>
<dbReference type="Pfam" id="PF02518">
    <property type="entry name" value="HATPase_c"/>
    <property type="match status" value="1"/>
</dbReference>
<dbReference type="PROSITE" id="PS50109">
    <property type="entry name" value="HIS_KIN"/>
    <property type="match status" value="1"/>
</dbReference>
<evidence type="ECO:0000259" key="10">
    <source>
        <dbReference type="PROSITE" id="PS50109"/>
    </source>
</evidence>
<dbReference type="SUPFAM" id="SSF55874">
    <property type="entry name" value="ATPase domain of HSP90 chaperone/DNA topoisomerase II/histidine kinase"/>
    <property type="match status" value="1"/>
</dbReference>
<feature type="domain" description="HAMP" evidence="11">
    <location>
        <begin position="194"/>
        <end position="247"/>
    </location>
</feature>
<evidence type="ECO:0000256" key="8">
    <source>
        <dbReference type="SAM" id="Coils"/>
    </source>
</evidence>
<dbReference type="GO" id="GO:0016301">
    <property type="term" value="F:kinase activity"/>
    <property type="evidence" value="ECO:0007669"/>
    <property type="project" value="UniProtKB-KW"/>
</dbReference>
<dbReference type="EMBL" id="JAGGJX010000003">
    <property type="protein sequence ID" value="MBP1855504.1"/>
    <property type="molecule type" value="Genomic_DNA"/>
</dbReference>
<accession>A0ABS4EC48</accession>
<dbReference type="CDD" id="cd00082">
    <property type="entry name" value="HisKA"/>
    <property type="match status" value="1"/>
</dbReference>
<dbReference type="InterPro" id="IPR005467">
    <property type="entry name" value="His_kinase_dom"/>
</dbReference>
<dbReference type="InterPro" id="IPR003594">
    <property type="entry name" value="HATPase_dom"/>
</dbReference>
<dbReference type="SMART" id="SM00304">
    <property type="entry name" value="HAMP"/>
    <property type="match status" value="1"/>
</dbReference>
<dbReference type="InterPro" id="IPR004358">
    <property type="entry name" value="Sig_transdc_His_kin-like_C"/>
</dbReference>
<evidence type="ECO:0000313" key="12">
    <source>
        <dbReference type="EMBL" id="MBP1855504.1"/>
    </source>
</evidence>
<dbReference type="CDD" id="cd00075">
    <property type="entry name" value="HATPase"/>
    <property type="match status" value="1"/>
</dbReference>
<proteinExistence type="predicted"/>
<feature type="transmembrane region" description="Helical" evidence="9">
    <location>
        <begin position="173"/>
        <end position="193"/>
    </location>
</feature>
<sequence>MDYRKKKISLNKRLILTLVSVILLVVVTIGISINKVLEKKFNDYISKNYDKEVLGILNSIESDYEDDKWDFLSIKKLGNNAISKGIFVEVYDQNKNLVWGAMQSNRSRCHEVMGSIRNNMNNMHNDWSGDYTVELHELFDENNKPIGIATVGSYGSLYYMDNDVDFLKEINKVIIILGIIMTAFTVIIAIVLANKISKPIEVVSDMANNMGKGGYKQKLEYESNITEIDNLISSINGLAHKLDEQENLRKRLTTDVAHELRTPLTNVQTHVEAMIDGIWEPSKERLNSVNEEVIRLTHLVNELKNLAKFDSEKSKLEFSEVDLSGVITNAIYNNQGCALEKNINITSDIEGISMYLDKEKITQVVVNLLSNSIRYTNKDGNINIRAYRENNNIKIHFKDDGIGIPKEKLNYIFERFYRVDESRSKGTGGIGVGLTIVKSIVDLHRGSIYVDSVEGKGSEFVVILPTINHKIFKDN</sequence>
<dbReference type="PROSITE" id="PS50885">
    <property type="entry name" value="HAMP"/>
    <property type="match status" value="1"/>
</dbReference>
<evidence type="ECO:0000256" key="3">
    <source>
        <dbReference type="ARBA" id="ARBA00012438"/>
    </source>
</evidence>
<keyword evidence="7" id="KW-0902">Two-component regulatory system</keyword>
<comment type="catalytic activity">
    <reaction evidence="1">
        <text>ATP + protein L-histidine = ADP + protein N-phospho-L-histidine.</text>
        <dbReference type="EC" id="2.7.13.3"/>
    </reaction>
</comment>
<protein>
    <recommendedName>
        <fullName evidence="3">histidine kinase</fullName>
        <ecNumber evidence="3">2.7.13.3</ecNumber>
    </recommendedName>
</protein>
<dbReference type="PRINTS" id="PR00344">
    <property type="entry name" value="BCTRLSENSOR"/>
</dbReference>
<dbReference type="SMART" id="SM00387">
    <property type="entry name" value="HATPase_c"/>
    <property type="match status" value="1"/>
</dbReference>
<keyword evidence="8" id="KW-0175">Coiled coil</keyword>
<feature type="coiled-coil region" evidence="8">
    <location>
        <begin position="228"/>
        <end position="255"/>
    </location>
</feature>
<organism evidence="12 13">
    <name type="scientific">Metaclostridioides mangenotii</name>
    <dbReference type="NCBI Taxonomy" id="1540"/>
    <lineage>
        <taxon>Bacteria</taxon>
        <taxon>Bacillati</taxon>
        <taxon>Bacillota</taxon>
        <taxon>Clostridia</taxon>
        <taxon>Peptostreptococcales</taxon>
        <taxon>Peptostreptococcaceae</taxon>
        <taxon>Metaclostridioides</taxon>
    </lineage>
</organism>
<dbReference type="SUPFAM" id="SSF47384">
    <property type="entry name" value="Homodimeric domain of signal transducing histidine kinase"/>
    <property type="match status" value="1"/>
</dbReference>
<dbReference type="Gene3D" id="1.10.287.130">
    <property type="match status" value="1"/>
</dbReference>
<keyword evidence="6 12" id="KW-0418">Kinase</keyword>
<keyword evidence="9" id="KW-1133">Transmembrane helix</keyword>
<evidence type="ECO:0000256" key="7">
    <source>
        <dbReference type="ARBA" id="ARBA00023012"/>
    </source>
</evidence>
<comment type="caution">
    <text evidence="12">The sequence shown here is derived from an EMBL/GenBank/DDBJ whole genome shotgun (WGS) entry which is preliminary data.</text>
</comment>
<dbReference type="EC" id="2.7.13.3" evidence="3"/>
<comment type="subcellular location">
    <subcellularLocation>
        <location evidence="2">Membrane</location>
    </subcellularLocation>
</comment>
<evidence type="ECO:0000256" key="4">
    <source>
        <dbReference type="ARBA" id="ARBA00022553"/>
    </source>
</evidence>